<accession>A0AAV6QJ21</accession>
<feature type="compositionally biased region" description="Basic and acidic residues" evidence="2">
    <location>
        <begin position="241"/>
        <end position="260"/>
    </location>
</feature>
<feature type="region of interest" description="Disordered" evidence="2">
    <location>
        <begin position="213"/>
        <end position="268"/>
    </location>
</feature>
<comment type="caution">
    <text evidence="3">The sequence shown here is derived from an EMBL/GenBank/DDBJ whole genome shotgun (WGS) entry which is preliminary data.</text>
</comment>
<organism evidence="3 4">
    <name type="scientific">Solea senegalensis</name>
    <name type="common">Senegalese sole</name>
    <dbReference type="NCBI Taxonomy" id="28829"/>
    <lineage>
        <taxon>Eukaryota</taxon>
        <taxon>Metazoa</taxon>
        <taxon>Chordata</taxon>
        <taxon>Craniata</taxon>
        <taxon>Vertebrata</taxon>
        <taxon>Euteleostomi</taxon>
        <taxon>Actinopterygii</taxon>
        <taxon>Neopterygii</taxon>
        <taxon>Teleostei</taxon>
        <taxon>Neoteleostei</taxon>
        <taxon>Acanthomorphata</taxon>
        <taxon>Carangaria</taxon>
        <taxon>Pleuronectiformes</taxon>
        <taxon>Pleuronectoidei</taxon>
        <taxon>Soleidae</taxon>
        <taxon>Solea</taxon>
    </lineage>
</organism>
<sequence length="268" mass="30883">MEHSKGLTHEQVALRDQHKAAEIDKLKGSIVTLKQDVETWNMKASKIKKSYLELKEKAETDLMHLREENSDLKEAIKNNDDTMKELKQDFLKMEKVLQKEKAGSAKFLDKNLALQTKIEEQARMLEILHTDNSKLSKLYHDLAEKNMVFQNNKKEIAYLKRAVRELLEHVRIKTETITALRANIKELQGGAHAENLKLQNECKAANAKVEAKGKVSKREKAAKEGDGEAAQQQMPTTARKSRIEDDVKRLKMQKDQERHRQGSHRKIN</sequence>
<keyword evidence="1" id="KW-0175">Coiled coil</keyword>
<keyword evidence="4" id="KW-1185">Reference proteome</keyword>
<evidence type="ECO:0000256" key="2">
    <source>
        <dbReference type="SAM" id="MobiDB-lite"/>
    </source>
</evidence>
<gene>
    <name evidence="3" type="ORF">JOB18_000116</name>
</gene>
<proteinExistence type="predicted"/>
<evidence type="ECO:0000313" key="3">
    <source>
        <dbReference type="EMBL" id="KAG7493038.1"/>
    </source>
</evidence>
<dbReference type="AlphaFoldDB" id="A0AAV6QJ21"/>
<evidence type="ECO:0000313" key="4">
    <source>
        <dbReference type="Proteomes" id="UP000693946"/>
    </source>
</evidence>
<reference evidence="3 4" key="1">
    <citation type="journal article" date="2021" name="Sci. Rep.">
        <title>Chromosome anchoring in Senegalese sole (Solea senegalensis) reveals sex-associated markers and genome rearrangements in flatfish.</title>
        <authorList>
            <person name="Guerrero-Cozar I."/>
            <person name="Gomez-Garrido J."/>
            <person name="Berbel C."/>
            <person name="Martinez-Blanch J.F."/>
            <person name="Alioto T."/>
            <person name="Claros M.G."/>
            <person name="Gagnaire P.A."/>
            <person name="Manchado M."/>
        </authorList>
    </citation>
    <scope>NUCLEOTIDE SEQUENCE [LARGE SCALE GENOMIC DNA]</scope>
    <source>
        <strain evidence="3">Sse05_10M</strain>
    </source>
</reference>
<name>A0AAV6QJ21_SOLSE</name>
<dbReference type="Proteomes" id="UP000693946">
    <property type="component" value="Linkage Group LG4"/>
</dbReference>
<protein>
    <submittedName>
        <fullName evidence="3">Uncharacterized protein</fullName>
    </submittedName>
</protein>
<dbReference type="EMBL" id="JAGKHQ010000016">
    <property type="protein sequence ID" value="KAG7493038.1"/>
    <property type="molecule type" value="Genomic_DNA"/>
</dbReference>
<feature type="compositionally biased region" description="Basic and acidic residues" evidence="2">
    <location>
        <begin position="213"/>
        <end position="226"/>
    </location>
</feature>
<feature type="coiled-coil region" evidence="1">
    <location>
        <begin position="48"/>
        <end position="89"/>
    </location>
</feature>
<evidence type="ECO:0000256" key="1">
    <source>
        <dbReference type="SAM" id="Coils"/>
    </source>
</evidence>